<dbReference type="CDD" id="cd01949">
    <property type="entry name" value="GGDEF"/>
    <property type="match status" value="1"/>
</dbReference>
<accession>A0ABV7K3H3</accession>
<dbReference type="InterPro" id="IPR000160">
    <property type="entry name" value="GGDEF_dom"/>
</dbReference>
<dbReference type="Pfam" id="PF00990">
    <property type="entry name" value="GGDEF"/>
    <property type="match status" value="1"/>
</dbReference>
<dbReference type="RefSeq" id="WP_378217697.1">
    <property type="nucleotide sequence ID" value="NZ_JBHRTK010000001.1"/>
</dbReference>
<organism evidence="6 7">
    <name type="scientific">Aquamicrobium soli</name>
    <dbReference type="NCBI Taxonomy" id="1811518"/>
    <lineage>
        <taxon>Bacteria</taxon>
        <taxon>Pseudomonadati</taxon>
        <taxon>Pseudomonadota</taxon>
        <taxon>Alphaproteobacteria</taxon>
        <taxon>Hyphomicrobiales</taxon>
        <taxon>Phyllobacteriaceae</taxon>
        <taxon>Aquamicrobium</taxon>
    </lineage>
</organism>
<evidence type="ECO:0000256" key="2">
    <source>
        <dbReference type="ARBA" id="ARBA00034247"/>
    </source>
</evidence>
<evidence type="ECO:0000313" key="6">
    <source>
        <dbReference type="EMBL" id="MFC3204843.1"/>
    </source>
</evidence>
<name>A0ABV7K3H3_9HYPH</name>
<comment type="catalytic activity">
    <reaction evidence="2">
        <text>2 GTP = 3',3'-c-di-GMP + 2 diphosphate</text>
        <dbReference type="Rhea" id="RHEA:24898"/>
        <dbReference type="ChEBI" id="CHEBI:33019"/>
        <dbReference type="ChEBI" id="CHEBI:37565"/>
        <dbReference type="ChEBI" id="CHEBI:58805"/>
        <dbReference type="EC" id="2.7.7.65"/>
    </reaction>
</comment>
<gene>
    <name evidence="6" type="ORF">ACFOHJ_01315</name>
</gene>
<evidence type="ECO:0000259" key="5">
    <source>
        <dbReference type="PROSITE" id="PS50887"/>
    </source>
</evidence>
<evidence type="ECO:0000256" key="3">
    <source>
        <dbReference type="PROSITE-ProRule" id="PRU00169"/>
    </source>
</evidence>
<dbReference type="SMART" id="SM00267">
    <property type="entry name" value="GGDEF"/>
    <property type="match status" value="1"/>
</dbReference>
<feature type="domain" description="GGDEF" evidence="5">
    <location>
        <begin position="204"/>
        <end position="341"/>
    </location>
</feature>
<evidence type="ECO:0000313" key="7">
    <source>
        <dbReference type="Proteomes" id="UP001595583"/>
    </source>
</evidence>
<dbReference type="NCBIfam" id="TIGR00254">
    <property type="entry name" value="GGDEF"/>
    <property type="match status" value="1"/>
</dbReference>
<dbReference type="PANTHER" id="PTHR45138">
    <property type="entry name" value="REGULATORY COMPONENTS OF SENSORY TRANSDUCTION SYSTEM"/>
    <property type="match status" value="1"/>
</dbReference>
<dbReference type="InterPro" id="IPR001789">
    <property type="entry name" value="Sig_transdc_resp-reg_receiver"/>
</dbReference>
<protein>
    <recommendedName>
        <fullName evidence="1">diguanylate cyclase</fullName>
        <ecNumber evidence="1">2.7.7.65</ecNumber>
    </recommendedName>
</protein>
<reference evidence="7" key="1">
    <citation type="journal article" date="2019" name="Int. J. Syst. Evol. Microbiol.">
        <title>The Global Catalogue of Microorganisms (GCM) 10K type strain sequencing project: providing services to taxonomists for standard genome sequencing and annotation.</title>
        <authorList>
            <consortium name="The Broad Institute Genomics Platform"/>
            <consortium name="The Broad Institute Genome Sequencing Center for Infectious Disease"/>
            <person name="Wu L."/>
            <person name="Ma J."/>
        </authorList>
    </citation>
    <scope>NUCLEOTIDE SEQUENCE [LARGE SCALE GENOMIC DNA]</scope>
    <source>
        <strain evidence="7">KCTC 52165</strain>
    </source>
</reference>
<dbReference type="InterPro" id="IPR011006">
    <property type="entry name" value="CheY-like_superfamily"/>
</dbReference>
<dbReference type="SUPFAM" id="SSF55073">
    <property type="entry name" value="Nucleotide cyclase"/>
    <property type="match status" value="1"/>
</dbReference>
<dbReference type="EMBL" id="JBHRTK010000001">
    <property type="protein sequence ID" value="MFC3204843.1"/>
    <property type="molecule type" value="Genomic_DNA"/>
</dbReference>
<dbReference type="PROSITE" id="PS50887">
    <property type="entry name" value="GGDEF"/>
    <property type="match status" value="1"/>
</dbReference>
<dbReference type="SUPFAM" id="SSF52172">
    <property type="entry name" value="CheY-like"/>
    <property type="match status" value="1"/>
</dbReference>
<evidence type="ECO:0000256" key="1">
    <source>
        <dbReference type="ARBA" id="ARBA00012528"/>
    </source>
</evidence>
<feature type="modified residue" description="4-aspartylphosphate" evidence="3">
    <location>
        <position position="73"/>
    </location>
</feature>
<dbReference type="Proteomes" id="UP001595583">
    <property type="component" value="Unassembled WGS sequence"/>
</dbReference>
<dbReference type="EC" id="2.7.7.65" evidence="1"/>
<dbReference type="SMART" id="SM00448">
    <property type="entry name" value="REC"/>
    <property type="match status" value="1"/>
</dbReference>
<keyword evidence="6" id="KW-0548">Nucleotidyltransferase</keyword>
<comment type="caution">
    <text evidence="6">The sequence shown here is derived from an EMBL/GenBank/DDBJ whole genome shotgun (WGS) entry which is preliminary data.</text>
</comment>
<dbReference type="GO" id="GO:0052621">
    <property type="term" value="F:diguanylate cyclase activity"/>
    <property type="evidence" value="ECO:0007669"/>
    <property type="project" value="UniProtKB-EC"/>
</dbReference>
<proteinExistence type="predicted"/>
<dbReference type="PANTHER" id="PTHR45138:SF9">
    <property type="entry name" value="DIGUANYLATE CYCLASE DGCM-RELATED"/>
    <property type="match status" value="1"/>
</dbReference>
<dbReference type="PROSITE" id="PS50110">
    <property type="entry name" value="RESPONSE_REGULATORY"/>
    <property type="match status" value="1"/>
</dbReference>
<dbReference type="Gene3D" id="3.40.50.2300">
    <property type="match status" value="1"/>
</dbReference>
<dbReference type="Pfam" id="PF00072">
    <property type="entry name" value="Response_reg"/>
    <property type="match status" value="1"/>
</dbReference>
<dbReference type="InterPro" id="IPR029787">
    <property type="entry name" value="Nucleotide_cyclase"/>
</dbReference>
<dbReference type="Gene3D" id="3.30.70.270">
    <property type="match status" value="1"/>
</dbReference>
<dbReference type="InterPro" id="IPR050469">
    <property type="entry name" value="Diguanylate_Cyclase"/>
</dbReference>
<keyword evidence="6" id="KW-0808">Transferase</keyword>
<dbReference type="InterPro" id="IPR043128">
    <property type="entry name" value="Rev_trsase/Diguanyl_cyclase"/>
</dbReference>
<keyword evidence="7" id="KW-1185">Reference proteome</keyword>
<sequence>MTTPASGDQDEELPVSAVNPPIMVLLVDDQVMVAEAVRRALLCEPEIEFHYCSNPAEAVAIAKQVQPTVILQDLVMPTVGGLDLVRQYRDELQTSSIPIIVLSTKEEASVKSDAFRVGANDYLVKLPDRIELIARIRYHSAAYVSQLQRDEAYRALRKSQQALMESNLELQRLTNVDGLTGLSNRRFFAEYYETEWLGAIREKKAISILMVDIDHFKQYNDTYGHLAGDEVLKSVAESLRENFRRPRDLVVRMGGEEFIVILPQTTATELAALATKVVLAVEALNLPHLASPVAPYVTISVGGATRLPEPDEFSFSLVEAADKAMYEAKRSGRNRAVMSKGYLAE</sequence>
<feature type="domain" description="Response regulatory" evidence="4">
    <location>
        <begin position="23"/>
        <end position="140"/>
    </location>
</feature>
<evidence type="ECO:0000259" key="4">
    <source>
        <dbReference type="PROSITE" id="PS50110"/>
    </source>
</evidence>
<keyword evidence="3" id="KW-0597">Phosphoprotein</keyword>